<evidence type="ECO:0000259" key="1">
    <source>
        <dbReference type="Pfam" id="PF06527"/>
    </source>
</evidence>
<dbReference type="InterPro" id="IPR009492">
    <property type="entry name" value="TniQ"/>
</dbReference>
<proteinExistence type="predicted"/>
<dbReference type="Proteomes" id="UP001180536">
    <property type="component" value="Unassembled WGS sequence"/>
</dbReference>
<gene>
    <name evidence="2" type="ORF">J2X16_004015</name>
</gene>
<keyword evidence="3" id="KW-1185">Reference proteome</keyword>
<dbReference type="RefSeq" id="WP_310347695.1">
    <property type="nucleotide sequence ID" value="NZ_JAVDXQ010000005.1"/>
</dbReference>
<feature type="domain" description="TniQ" evidence="1">
    <location>
        <begin position="66"/>
        <end position="154"/>
    </location>
</feature>
<name>A0ABU1ZDF5_9BURK</name>
<evidence type="ECO:0000313" key="3">
    <source>
        <dbReference type="Proteomes" id="UP001180536"/>
    </source>
</evidence>
<protein>
    <recommendedName>
        <fullName evidence="1">TniQ domain-containing protein</fullName>
    </recommendedName>
</protein>
<dbReference type="Pfam" id="PF06527">
    <property type="entry name" value="TniQ"/>
    <property type="match status" value="1"/>
</dbReference>
<accession>A0ABU1ZDF5</accession>
<reference evidence="2 3" key="1">
    <citation type="submission" date="2023-07" db="EMBL/GenBank/DDBJ databases">
        <title>Sorghum-associated microbial communities from plants grown in Nebraska, USA.</title>
        <authorList>
            <person name="Schachtman D."/>
        </authorList>
    </citation>
    <scope>NUCLEOTIDE SEQUENCE [LARGE SCALE GENOMIC DNA]</scope>
    <source>
        <strain evidence="2 3">BE310</strain>
    </source>
</reference>
<comment type="caution">
    <text evidence="2">The sequence shown here is derived from an EMBL/GenBank/DDBJ whole genome shotgun (WGS) entry which is preliminary data.</text>
</comment>
<sequence length="523" mass="57171">MSLQIPILPEGSMLYSALAFCYRASAASNGRQFVDKFYGNRGASHLNWFGAGAAFVSSQAFNDAASPVEILRRHTLFGYYSLGLGVEAALEWAAALAKGNARGSVRYTRTLDPIATKAGLRCCKRCVAEDEAKGGLATWRLVHQLPFVQHCPAHLESLVEQCPRCDVPLDNGRKFRLPGEPCSSCGSPGVSLARMRPSTGYFRLLTRADEALHDQVDIYRPVAWTNAVRVFGAFYNSPNLAAEALSHQLCSLWATESVGQLWEQLGLKLRSDDLMQAISGTVVSSPLTLQLVTAEAMQALHPEIFAEQPPVAAAAPSATPEGHLESHRSALLRSGAAIGLNPSFLEALVKSGSPSAAAAAVGFSKEMTQVALTALSASIRTEFGKAAGAAILDSMSEQFSLADRQERSRTRVLMLLADEPGVSRGTMWKRLRHDMRLLTTEDESWLEQTIPARFAAVRPWANVAERTEFYRMKVRDALAEDPVPTRTVLRARLPKVMAWLGVHDKVWLEKALPARQRRKRSTS</sequence>
<organism evidence="2 3">
    <name type="scientific">Pelomonas aquatica</name>
    <dbReference type="NCBI Taxonomy" id="431058"/>
    <lineage>
        <taxon>Bacteria</taxon>
        <taxon>Pseudomonadati</taxon>
        <taxon>Pseudomonadota</taxon>
        <taxon>Betaproteobacteria</taxon>
        <taxon>Burkholderiales</taxon>
        <taxon>Sphaerotilaceae</taxon>
        <taxon>Roseateles</taxon>
    </lineage>
</organism>
<dbReference type="EMBL" id="JAVDXQ010000005">
    <property type="protein sequence ID" value="MDR7298652.1"/>
    <property type="molecule type" value="Genomic_DNA"/>
</dbReference>
<evidence type="ECO:0000313" key="2">
    <source>
        <dbReference type="EMBL" id="MDR7298652.1"/>
    </source>
</evidence>